<reference evidence="2 3" key="2">
    <citation type="submission" date="2020-05" db="EMBL/GenBank/DDBJ databases">
        <title>Identification and distribution of gene clusters putatively required for synthesis of sphingolipid metabolism inhibitors in phylogenetically diverse species of the filamentous fungus Fusarium.</title>
        <authorList>
            <person name="Kim H.-S."/>
            <person name="Busman M."/>
            <person name="Brown D.W."/>
            <person name="Divon H."/>
            <person name="Uhlig S."/>
            <person name="Proctor R.H."/>
        </authorList>
    </citation>
    <scope>NUCLEOTIDE SEQUENCE [LARGE SCALE GENOMIC DNA]</scope>
    <source>
        <strain evidence="2 3">NRRL 25331</strain>
    </source>
</reference>
<name>A0A8H6CUA1_FUSCI</name>
<reference evidence="3" key="1">
    <citation type="journal article" date="2020" name="BMC Genomics">
        <title>Correction to: Identification and distribution of gene clusters required for synthesis of sphingolipid metabolism inhibitors in diverse species of the filamentous fungus Fusarium.</title>
        <authorList>
            <person name="Kim H.S."/>
            <person name="Lohmar J.M."/>
            <person name="Busman M."/>
            <person name="Brown D.W."/>
            <person name="Naumann T.A."/>
            <person name="Divon H.H."/>
            <person name="Lysoe E."/>
            <person name="Uhlig S."/>
            <person name="Proctor R.H."/>
        </authorList>
    </citation>
    <scope>NUCLEOTIDE SEQUENCE [LARGE SCALE GENOMIC DNA]</scope>
    <source>
        <strain evidence="3">NRRL 25331</strain>
    </source>
</reference>
<evidence type="ECO:0000313" key="2">
    <source>
        <dbReference type="EMBL" id="KAF5692295.1"/>
    </source>
</evidence>
<proteinExistence type="predicted"/>
<evidence type="ECO:0000256" key="1">
    <source>
        <dbReference type="SAM" id="MobiDB-lite"/>
    </source>
</evidence>
<dbReference type="Proteomes" id="UP000572754">
    <property type="component" value="Unassembled WGS sequence"/>
</dbReference>
<comment type="caution">
    <text evidence="2">The sequence shown here is derived from an EMBL/GenBank/DDBJ whole genome shotgun (WGS) entry which is preliminary data.</text>
</comment>
<dbReference type="AlphaFoldDB" id="A0A8H6CUA1"/>
<dbReference type="EMBL" id="JAAQPE010000006">
    <property type="protein sequence ID" value="KAF5692295.1"/>
    <property type="molecule type" value="Genomic_DNA"/>
</dbReference>
<evidence type="ECO:0000313" key="3">
    <source>
        <dbReference type="Proteomes" id="UP000572754"/>
    </source>
</evidence>
<accession>A0A8H6CUA1</accession>
<feature type="region of interest" description="Disordered" evidence="1">
    <location>
        <begin position="418"/>
        <end position="455"/>
    </location>
</feature>
<keyword evidence="3" id="KW-1185">Reference proteome</keyword>
<feature type="compositionally biased region" description="Polar residues" evidence="1">
    <location>
        <begin position="446"/>
        <end position="455"/>
    </location>
</feature>
<organism evidence="2 3">
    <name type="scientific">Fusarium circinatum</name>
    <name type="common">Pitch canker fungus</name>
    <name type="synonym">Gibberella circinata</name>
    <dbReference type="NCBI Taxonomy" id="48490"/>
    <lineage>
        <taxon>Eukaryota</taxon>
        <taxon>Fungi</taxon>
        <taxon>Dikarya</taxon>
        <taxon>Ascomycota</taxon>
        <taxon>Pezizomycotina</taxon>
        <taxon>Sordariomycetes</taxon>
        <taxon>Hypocreomycetidae</taxon>
        <taxon>Hypocreales</taxon>
        <taxon>Nectriaceae</taxon>
        <taxon>Fusarium</taxon>
        <taxon>Fusarium fujikuroi species complex</taxon>
    </lineage>
</organism>
<gene>
    <name evidence="2" type="ORF">FCIRC_33</name>
</gene>
<sequence length="455" mass="51286">MNDQPQVHDLMIVLDAISGNISQFTTLRTAIQDIVDFMVLAGCFERIGVIAYRNYTTSAVGRVIKWSGWCHPSSETSRPSSNDLIKFLKDLELPDGTEDNSYCASKMALAMACQQMRTNGTIILLYNHAPPMFGHINEDYHPYKLEQLALGGFGPIGRLFKQWIKGASVFAGTSVLAGANSVSKKAVVLSFSLSADVSDDSSTNDIREWSPYLYLSAATGGDLYRTTYERRVITRLTIGLLLSWMGTDGNIGIPESFRIAYKKTPMELFPQTEENLEKFCGTNCRNLESLNTLTTPRNCLFRVPYGGISNNYQEISILTSRHVARKYITGSEDYKNVISKRIRGIMRRNASVMTIQPLFGRLWVAVCQDPTRENANMVGKLRTQIKRIGSSGDRRQILTWLEESYTFFHEIKEDIQKQEEANQEEVYQEEVGQEEVYQEEADQVEDNSVSGLTTD</sequence>
<protein>
    <submittedName>
        <fullName evidence="2">Dihydroxyacid dehydratase</fullName>
    </submittedName>
</protein>
<feature type="compositionally biased region" description="Acidic residues" evidence="1">
    <location>
        <begin position="421"/>
        <end position="445"/>
    </location>
</feature>